<evidence type="ECO:0000256" key="3">
    <source>
        <dbReference type="ARBA" id="ARBA00023125"/>
    </source>
</evidence>
<evidence type="ECO:0000313" key="8">
    <source>
        <dbReference type="Proteomes" id="UP000315252"/>
    </source>
</evidence>
<keyword evidence="8" id="KW-1185">Reference proteome</keyword>
<dbReference type="RefSeq" id="WP_142895870.1">
    <property type="nucleotide sequence ID" value="NZ_ML660053.1"/>
</dbReference>
<keyword evidence="4" id="KW-0804">Transcription</keyword>
<dbReference type="InterPro" id="IPR050109">
    <property type="entry name" value="HTH-type_TetR-like_transc_reg"/>
</dbReference>
<dbReference type="PANTHER" id="PTHR30055">
    <property type="entry name" value="HTH-TYPE TRANSCRIPTIONAL REGULATOR RUTR"/>
    <property type="match status" value="1"/>
</dbReference>
<sequence>MPRRSFQHAPEGVRRQDLINATLDCIAEDSLQGATVRQIALRAGVTAGLIRYYFPGKDELIHAAYRETMNRMTGQAKALSDDYAHREKATPRQHLEFFVKTSLSPPVVDARTLSLWASFVSLIHVDPEMAEIHKESYLAFRNEVERLIAAVFADEGRPVPKAELARSAIAINAIIDGLWLEGCLAGDIFGENDLVAIGIKAVNAVLKPREENPL</sequence>
<dbReference type="Proteomes" id="UP000315252">
    <property type="component" value="Unassembled WGS sequence"/>
</dbReference>
<dbReference type="Pfam" id="PF00440">
    <property type="entry name" value="TetR_N"/>
    <property type="match status" value="1"/>
</dbReference>
<dbReference type="GO" id="GO:0000976">
    <property type="term" value="F:transcription cis-regulatory region binding"/>
    <property type="evidence" value="ECO:0007669"/>
    <property type="project" value="TreeGrafter"/>
</dbReference>
<keyword evidence="3 5" id="KW-0238">DNA-binding</keyword>
<protein>
    <submittedName>
        <fullName evidence="7">TetR family transcriptional regulator</fullName>
    </submittedName>
</protein>
<dbReference type="Pfam" id="PF13977">
    <property type="entry name" value="TetR_C_6"/>
    <property type="match status" value="1"/>
</dbReference>
<accession>A0A545TYF0</accession>
<evidence type="ECO:0000256" key="1">
    <source>
        <dbReference type="ARBA" id="ARBA00022491"/>
    </source>
</evidence>
<evidence type="ECO:0000256" key="4">
    <source>
        <dbReference type="ARBA" id="ARBA00023163"/>
    </source>
</evidence>
<organism evidence="7 8">
    <name type="scientific">Denitrobaculum tricleocarpae</name>
    <dbReference type="NCBI Taxonomy" id="2591009"/>
    <lineage>
        <taxon>Bacteria</taxon>
        <taxon>Pseudomonadati</taxon>
        <taxon>Pseudomonadota</taxon>
        <taxon>Alphaproteobacteria</taxon>
        <taxon>Rhodospirillales</taxon>
        <taxon>Rhodospirillaceae</taxon>
        <taxon>Denitrobaculum</taxon>
    </lineage>
</organism>
<dbReference type="InterPro" id="IPR039538">
    <property type="entry name" value="BetI_C"/>
</dbReference>
<name>A0A545TYF0_9PROT</name>
<dbReference type="EMBL" id="VHSH01000002">
    <property type="protein sequence ID" value="TQV82239.1"/>
    <property type="molecule type" value="Genomic_DNA"/>
</dbReference>
<gene>
    <name evidence="7" type="ORF">FKG95_08455</name>
</gene>
<feature type="domain" description="HTH tetR-type" evidence="6">
    <location>
        <begin position="12"/>
        <end position="72"/>
    </location>
</feature>
<keyword evidence="1" id="KW-0678">Repressor</keyword>
<dbReference type="AlphaFoldDB" id="A0A545TYF0"/>
<keyword evidence="2" id="KW-0805">Transcription regulation</keyword>
<dbReference type="InterPro" id="IPR036271">
    <property type="entry name" value="Tet_transcr_reg_TetR-rel_C_sf"/>
</dbReference>
<dbReference type="PROSITE" id="PS01081">
    <property type="entry name" value="HTH_TETR_1"/>
    <property type="match status" value="1"/>
</dbReference>
<dbReference type="InterPro" id="IPR009057">
    <property type="entry name" value="Homeodomain-like_sf"/>
</dbReference>
<evidence type="ECO:0000313" key="7">
    <source>
        <dbReference type="EMBL" id="TQV82239.1"/>
    </source>
</evidence>
<proteinExistence type="predicted"/>
<dbReference type="SUPFAM" id="SSF46689">
    <property type="entry name" value="Homeodomain-like"/>
    <property type="match status" value="1"/>
</dbReference>
<dbReference type="SUPFAM" id="SSF48498">
    <property type="entry name" value="Tetracyclin repressor-like, C-terminal domain"/>
    <property type="match status" value="1"/>
</dbReference>
<dbReference type="GO" id="GO:0003700">
    <property type="term" value="F:DNA-binding transcription factor activity"/>
    <property type="evidence" value="ECO:0007669"/>
    <property type="project" value="TreeGrafter"/>
</dbReference>
<feature type="DNA-binding region" description="H-T-H motif" evidence="5">
    <location>
        <begin position="35"/>
        <end position="54"/>
    </location>
</feature>
<dbReference type="PROSITE" id="PS50977">
    <property type="entry name" value="HTH_TETR_2"/>
    <property type="match status" value="1"/>
</dbReference>
<comment type="caution">
    <text evidence="7">The sequence shown here is derived from an EMBL/GenBank/DDBJ whole genome shotgun (WGS) entry which is preliminary data.</text>
</comment>
<evidence type="ECO:0000256" key="5">
    <source>
        <dbReference type="PROSITE-ProRule" id="PRU00335"/>
    </source>
</evidence>
<dbReference type="OrthoDB" id="9809265at2"/>
<evidence type="ECO:0000256" key="2">
    <source>
        <dbReference type="ARBA" id="ARBA00023015"/>
    </source>
</evidence>
<dbReference type="PANTHER" id="PTHR30055:SF228">
    <property type="entry name" value="TRANSCRIPTIONAL REGULATOR-RELATED"/>
    <property type="match status" value="1"/>
</dbReference>
<dbReference type="Gene3D" id="1.10.357.10">
    <property type="entry name" value="Tetracycline Repressor, domain 2"/>
    <property type="match status" value="1"/>
</dbReference>
<reference evidence="7 8" key="1">
    <citation type="submission" date="2019-06" db="EMBL/GenBank/DDBJ databases">
        <title>Whole genome sequence for Rhodospirillaceae sp. R148.</title>
        <authorList>
            <person name="Wang G."/>
        </authorList>
    </citation>
    <scope>NUCLEOTIDE SEQUENCE [LARGE SCALE GENOMIC DNA]</scope>
    <source>
        <strain evidence="7 8">R148</strain>
    </source>
</reference>
<evidence type="ECO:0000259" key="6">
    <source>
        <dbReference type="PROSITE" id="PS50977"/>
    </source>
</evidence>
<dbReference type="InterPro" id="IPR023772">
    <property type="entry name" value="DNA-bd_HTH_TetR-type_CS"/>
</dbReference>
<dbReference type="InterPro" id="IPR001647">
    <property type="entry name" value="HTH_TetR"/>
</dbReference>